<keyword evidence="2" id="KW-1185">Reference proteome</keyword>
<reference evidence="1 2" key="1">
    <citation type="submission" date="2024-04" db="EMBL/GenBank/DDBJ databases">
        <authorList>
            <person name="Waldvogel A.-M."/>
            <person name="Schoenle A."/>
        </authorList>
    </citation>
    <scope>NUCLEOTIDE SEQUENCE [LARGE SCALE GENOMIC DNA]</scope>
</reference>
<dbReference type="EMBL" id="OZ035842">
    <property type="protein sequence ID" value="CAL1595372.1"/>
    <property type="molecule type" value="Genomic_DNA"/>
</dbReference>
<dbReference type="Proteomes" id="UP001497482">
    <property type="component" value="Chromosome 20"/>
</dbReference>
<gene>
    <name evidence="1" type="ORF">KC01_LOCUS24183</name>
</gene>
<sequence>MEEGWTLWSWGHICKEKRKVVGVVNPLHITLESVSRRGTDLQKRKEPPYSDPFLLFPPKACLCSWATYSSQSGHGWPVWLTLLSFSMSLSAACAPSHTALCSYPGTIPRPWSLRLVPYKILSSWVAAAALP</sequence>
<evidence type="ECO:0000313" key="1">
    <source>
        <dbReference type="EMBL" id="CAL1595372.1"/>
    </source>
</evidence>
<evidence type="ECO:0000313" key="2">
    <source>
        <dbReference type="Proteomes" id="UP001497482"/>
    </source>
</evidence>
<protein>
    <submittedName>
        <fullName evidence="1">Uncharacterized protein</fullName>
    </submittedName>
</protein>
<accession>A0AAV2L5E8</accession>
<proteinExistence type="predicted"/>
<dbReference type="AlphaFoldDB" id="A0AAV2L5E8"/>
<name>A0AAV2L5E8_KNICA</name>
<organism evidence="1 2">
    <name type="scientific">Knipowitschia caucasica</name>
    <name type="common">Caucasian dwarf goby</name>
    <name type="synonym">Pomatoschistus caucasicus</name>
    <dbReference type="NCBI Taxonomy" id="637954"/>
    <lineage>
        <taxon>Eukaryota</taxon>
        <taxon>Metazoa</taxon>
        <taxon>Chordata</taxon>
        <taxon>Craniata</taxon>
        <taxon>Vertebrata</taxon>
        <taxon>Euteleostomi</taxon>
        <taxon>Actinopterygii</taxon>
        <taxon>Neopterygii</taxon>
        <taxon>Teleostei</taxon>
        <taxon>Neoteleostei</taxon>
        <taxon>Acanthomorphata</taxon>
        <taxon>Gobiaria</taxon>
        <taxon>Gobiiformes</taxon>
        <taxon>Gobioidei</taxon>
        <taxon>Gobiidae</taxon>
        <taxon>Gobiinae</taxon>
        <taxon>Knipowitschia</taxon>
    </lineage>
</organism>